<organism evidence="14 15">
    <name type="scientific">Gracilimonas halophila</name>
    <dbReference type="NCBI Taxonomy" id="1834464"/>
    <lineage>
        <taxon>Bacteria</taxon>
        <taxon>Pseudomonadati</taxon>
        <taxon>Balneolota</taxon>
        <taxon>Balneolia</taxon>
        <taxon>Balneolales</taxon>
        <taxon>Balneolaceae</taxon>
        <taxon>Gracilimonas</taxon>
    </lineage>
</organism>
<evidence type="ECO:0000256" key="3">
    <source>
        <dbReference type="ARBA" id="ARBA00004910"/>
    </source>
</evidence>
<evidence type="ECO:0000256" key="6">
    <source>
        <dbReference type="ARBA" id="ARBA00022619"/>
    </source>
</evidence>
<evidence type="ECO:0000256" key="2">
    <source>
        <dbReference type="ARBA" id="ARBA00004882"/>
    </source>
</evidence>
<evidence type="ECO:0000256" key="8">
    <source>
        <dbReference type="ARBA" id="ARBA00022833"/>
    </source>
</evidence>
<dbReference type="InterPro" id="IPR004794">
    <property type="entry name" value="Eubact_RibD"/>
</dbReference>
<comment type="pathway">
    <text evidence="3 12">Cofactor biosynthesis; riboflavin biosynthesis; 5-amino-6-(D-ribitylamino)uracil from GTP: step 3/4.</text>
</comment>
<dbReference type="SUPFAM" id="SSF53927">
    <property type="entry name" value="Cytidine deaminase-like"/>
    <property type="match status" value="1"/>
</dbReference>
<dbReference type="RefSeq" id="WP_390298052.1">
    <property type="nucleotide sequence ID" value="NZ_JBHULI010000002.1"/>
</dbReference>
<dbReference type="GO" id="GO:0008703">
    <property type="term" value="F:5-amino-6-(5-phosphoribosylamino)uracil reductase activity"/>
    <property type="evidence" value="ECO:0007669"/>
    <property type="project" value="UniProtKB-EC"/>
</dbReference>
<dbReference type="PANTHER" id="PTHR38011">
    <property type="entry name" value="DIHYDROFOLATE REDUCTASE FAMILY PROTEIN (AFU_ORTHOLOGUE AFUA_8G06820)"/>
    <property type="match status" value="1"/>
</dbReference>
<keyword evidence="15" id="KW-1185">Reference proteome</keyword>
<reference evidence="15" key="1">
    <citation type="journal article" date="2019" name="Int. J. Syst. Evol. Microbiol.">
        <title>The Global Catalogue of Microorganisms (GCM) 10K type strain sequencing project: providing services to taxonomists for standard genome sequencing and annotation.</title>
        <authorList>
            <consortium name="The Broad Institute Genomics Platform"/>
            <consortium name="The Broad Institute Genome Sequencing Center for Infectious Disease"/>
            <person name="Wu L."/>
            <person name="Ma J."/>
        </authorList>
    </citation>
    <scope>NUCLEOTIDE SEQUENCE [LARGE SCALE GENOMIC DNA]</scope>
    <source>
        <strain evidence="15">KCTC 52042</strain>
    </source>
</reference>
<comment type="pathway">
    <text evidence="2 12">Cofactor biosynthesis; riboflavin biosynthesis; 5-amino-6-(D-ribitylamino)uracil from GTP: step 2/4.</text>
</comment>
<dbReference type="InterPro" id="IPR002125">
    <property type="entry name" value="CMP_dCMP_dom"/>
</dbReference>
<feature type="domain" description="CMP/dCMP-type deaminase" evidence="13">
    <location>
        <begin position="7"/>
        <end position="132"/>
    </location>
</feature>
<dbReference type="InterPro" id="IPR016192">
    <property type="entry name" value="APOBEC/CMP_deaminase_Zn-bd"/>
</dbReference>
<keyword evidence="9 12" id="KW-0521">NADP</keyword>
<keyword evidence="6 12" id="KW-0686">Riboflavin biosynthesis</keyword>
<dbReference type="PIRSF" id="PIRSF006769">
    <property type="entry name" value="RibD"/>
    <property type="match status" value="1"/>
</dbReference>
<evidence type="ECO:0000256" key="7">
    <source>
        <dbReference type="ARBA" id="ARBA00022723"/>
    </source>
</evidence>
<dbReference type="CDD" id="cd01284">
    <property type="entry name" value="Riboflavin_deaminase-reductase"/>
    <property type="match status" value="1"/>
</dbReference>
<evidence type="ECO:0000256" key="9">
    <source>
        <dbReference type="ARBA" id="ARBA00022857"/>
    </source>
</evidence>
<evidence type="ECO:0000256" key="5">
    <source>
        <dbReference type="ARBA" id="ARBA00007417"/>
    </source>
</evidence>
<evidence type="ECO:0000256" key="10">
    <source>
        <dbReference type="ARBA" id="ARBA00023002"/>
    </source>
</evidence>
<dbReference type="InterPro" id="IPR050765">
    <property type="entry name" value="Riboflavin_Biosynth_HTPR"/>
</dbReference>
<keyword evidence="12 14" id="KW-0378">Hydrolase</keyword>
<dbReference type="PROSITE" id="PS51747">
    <property type="entry name" value="CYT_DCMP_DEAMINASES_2"/>
    <property type="match status" value="1"/>
</dbReference>
<accession>A0ABW5JEX2</accession>
<dbReference type="Pfam" id="PF00383">
    <property type="entry name" value="dCMP_cyt_deam_1"/>
    <property type="match status" value="1"/>
</dbReference>
<dbReference type="Proteomes" id="UP001597460">
    <property type="component" value="Unassembled WGS sequence"/>
</dbReference>
<keyword evidence="10 12" id="KW-0560">Oxidoreductase</keyword>
<dbReference type="EC" id="1.1.1.193" evidence="12"/>
<comment type="similarity">
    <text evidence="5 12">In the C-terminal section; belongs to the HTP reductase family.</text>
</comment>
<dbReference type="PANTHER" id="PTHR38011:SF7">
    <property type="entry name" value="2,5-DIAMINO-6-RIBOSYLAMINO-4(3H)-PYRIMIDINONE 5'-PHOSPHATE REDUCTASE"/>
    <property type="match status" value="1"/>
</dbReference>
<evidence type="ECO:0000313" key="14">
    <source>
        <dbReference type="EMBL" id="MFD2531291.1"/>
    </source>
</evidence>
<name>A0ABW5JEX2_9BACT</name>
<sequence>MNTNSKHNHEYWMQEALSLAEKGKGAVSPNPMVGCVIVSENGEKVGEGFHKKFGEAHAEVHAVQSIKDRDTLKNATVYVTLEPCSHQGKTPPCAQMLAKLPIQTVVVAMQDPNPSVNGKGILHLRNNGIEVEVGVLKKKAEKLNEFFIHHQTFGRPFITLKVAQTSDGYIAAADGESQWITGKESRRMVHQWRAEYDAVLVGRTTAMVDNPSLTVRHVSGRQPRRIVIDGPYELPKELNLFSDKFEEKTTILTWNKEASATDADPMLKVMKQNYFRGEVIQLSKVDGHVDLRQAFKVLGEKGITSVLVEGGQQLSSALVRQGMVDKLELFIAPKLLGAGTRSFINIGINKMKEIAELKDSTWTKVGNDILLTGYF</sequence>
<dbReference type="Gene3D" id="3.40.140.10">
    <property type="entry name" value="Cytidine Deaminase, domain 2"/>
    <property type="match status" value="1"/>
</dbReference>
<dbReference type="NCBIfam" id="TIGR00326">
    <property type="entry name" value="eubact_ribD"/>
    <property type="match status" value="1"/>
</dbReference>
<evidence type="ECO:0000256" key="1">
    <source>
        <dbReference type="ARBA" id="ARBA00002151"/>
    </source>
</evidence>
<evidence type="ECO:0000256" key="12">
    <source>
        <dbReference type="PIRNR" id="PIRNR006769"/>
    </source>
</evidence>
<keyword evidence="11" id="KW-0511">Multifunctional enzyme</keyword>
<comment type="function">
    <text evidence="1 12">Converts 2,5-diamino-6-(ribosylamino)-4(3h)-pyrimidinone 5'-phosphate into 5-amino-6-(ribosylamino)-2,4(1h,3h)-pyrimidinedione 5'-phosphate.</text>
</comment>
<dbReference type="NCBIfam" id="TIGR00227">
    <property type="entry name" value="ribD_Cterm"/>
    <property type="match status" value="1"/>
</dbReference>
<dbReference type="EMBL" id="JBHULI010000002">
    <property type="protein sequence ID" value="MFD2531291.1"/>
    <property type="molecule type" value="Genomic_DNA"/>
</dbReference>
<dbReference type="PROSITE" id="PS00903">
    <property type="entry name" value="CYT_DCMP_DEAMINASES_1"/>
    <property type="match status" value="1"/>
</dbReference>
<comment type="caution">
    <text evidence="14">The sequence shown here is derived from an EMBL/GenBank/DDBJ whole genome shotgun (WGS) entry which is preliminary data.</text>
</comment>
<dbReference type="EC" id="3.5.4.26" evidence="12"/>
<protein>
    <recommendedName>
        <fullName evidence="12">Riboflavin biosynthesis protein RibD</fullName>
    </recommendedName>
    <domain>
        <recommendedName>
            <fullName evidence="12">Diaminohydroxyphosphoribosylaminopyrimidine deaminase</fullName>
            <shortName evidence="12">DRAP deaminase</shortName>
            <ecNumber evidence="12">3.5.4.26</ecNumber>
        </recommendedName>
        <alternativeName>
            <fullName evidence="12">Riboflavin-specific deaminase</fullName>
        </alternativeName>
    </domain>
    <domain>
        <recommendedName>
            <fullName evidence="12">5-amino-6-(5-phosphoribosylamino)uracil reductase</fullName>
            <ecNumber evidence="12">1.1.1.193</ecNumber>
        </recommendedName>
        <alternativeName>
            <fullName evidence="12">HTP reductase</fullName>
        </alternativeName>
    </domain>
</protein>
<comment type="similarity">
    <text evidence="4 12">In the N-terminal section; belongs to the cytidine and deoxycytidylate deaminase family.</text>
</comment>
<comment type="cofactor">
    <cofactor evidence="12">
        <name>Zn(2+)</name>
        <dbReference type="ChEBI" id="CHEBI:29105"/>
    </cofactor>
    <text evidence="12">Binds 1 zinc ion.</text>
</comment>
<dbReference type="InterPro" id="IPR024072">
    <property type="entry name" value="DHFR-like_dom_sf"/>
</dbReference>
<keyword evidence="8 12" id="KW-0862">Zinc</keyword>
<dbReference type="SUPFAM" id="SSF53597">
    <property type="entry name" value="Dihydrofolate reductase-like"/>
    <property type="match status" value="1"/>
</dbReference>
<keyword evidence="7 12" id="KW-0479">Metal-binding</keyword>
<evidence type="ECO:0000256" key="11">
    <source>
        <dbReference type="ARBA" id="ARBA00023268"/>
    </source>
</evidence>
<dbReference type="InterPro" id="IPR002734">
    <property type="entry name" value="RibDG_C"/>
</dbReference>
<dbReference type="Pfam" id="PF01872">
    <property type="entry name" value="RibD_C"/>
    <property type="match status" value="1"/>
</dbReference>
<dbReference type="GO" id="GO:0008835">
    <property type="term" value="F:diaminohydroxyphosphoribosylaminopyrimidine deaminase activity"/>
    <property type="evidence" value="ECO:0007669"/>
    <property type="project" value="UniProtKB-EC"/>
</dbReference>
<dbReference type="InterPro" id="IPR016193">
    <property type="entry name" value="Cytidine_deaminase-like"/>
</dbReference>
<evidence type="ECO:0000259" key="13">
    <source>
        <dbReference type="PROSITE" id="PS51747"/>
    </source>
</evidence>
<proteinExistence type="inferred from homology"/>
<gene>
    <name evidence="14" type="primary">ribD</name>
    <name evidence="14" type="ORF">ACFSVN_02400</name>
</gene>
<dbReference type="InterPro" id="IPR011549">
    <property type="entry name" value="RibD_C"/>
</dbReference>
<comment type="catalytic activity">
    <reaction evidence="12">
        <text>5-amino-6-(5-phospho-D-ribitylamino)uracil + NADP(+) = 5-amino-6-(5-phospho-D-ribosylamino)uracil + NADPH + H(+)</text>
        <dbReference type="Rhea" id="RHEA:17845"/>
        <dbReference type="ChEBI" id="CHEBI:15378"/>
        <dbReference type="ChEBI" id="CHEBI:57783"/>
        <dbReference type="ChEBI" id="CHEBI:58349"/>
        <dbReference type="ChEBI" id="CHEBI:58421"/>
        <dbReference type="ChEBI" id="CHEBI:58453"/>
        <dbReference type="EC" id="1.1.1.193"/>
    </reaction>
</comment>
<evidence type="ECO:0000256" key="4">
    <source>
        <dbReference type="ARBA" id="ARBA00005259"/>
    </source>
</evidence>
<comment type="catalytic activity">
    <reaction evidence="12">
        <text>2,5-diamino-6-hydroxy-4-(5-phosphoribosylamino)-pyrimidine + H2O + H(+) = 5-amino-6-(5-phospho-D-ribosylamino)uracil + NH4(+)</text>
        <dbReference type="Rhea" id="RHEA:21868"/>
        <dbReference type="ChEBI" id="CHEBI:15377"/>
        <dbReference type="ChEBI" id="CHEBI:15378"/>
        <dbReference type="ChEBI" id="CHEBI:28938"/>
        <dbReference type="ChEBI" id="CHEBI:58453"/>
        <dbReference type="ChEBI" id="CHEBI:58614"/>
        <dbReference type="EC" id="3.5.4.26"/>
    </reaction>
</comment>
<dbReference type="Gene3D" id="3.40.430.10">
    <property type="entry name" value="Dihydrofolate Reductase, subunit A"/>
    <property type="match status" value="1"/>
</dbReference>
<evidence type="ECO:0000313" key="15">
    <source>
        <dbReference type="Proteomes" id="UP001597460"/>
    </source>
</evidence>